<protein>
    <submittedName>
        <fullName evidence="5">CRP-like cAMP-binding protein</fullName>
    </submittedName>
</protein>
<gene>
    <name evidence="5" type="ORF">HNP55_001867</name>
</gene>
<dbReference type="GO" id="GO:0005829">
    <property type="term" value="C:cytosol"/>
    <property type="evidence" value="ECO:0007669"/>
    <property type="project" value="TreeGrafter"/>
</dbReference>
<dbReference type="InterPro" id="IPR012318">
    <property type="entry name" value="HTH_CRP"/>
</dbReference>
<dbReference type="EMBL" id="JACHLP010000003">
    <property type="protein sequence ID" value="MBB4843348.1"/>
    <property type="molecule type" value="Genomic_DNA"/>
</dbReference>
<dbReference type="GO" id="GO:0003677">
    <property type="term" value="F:DNA binding"/>
    <property type="evidence" value="ECO:0007669"/>
    <property type="project" value="UniProtKB-KW"/>
</dbReference>
<dbReference type="PANTHER" id="PTHR24567">
    <property type="entry name" value="CRP FAMILY TRANSCRIPTIONAL REGULATORY PROTEIN"/>
    <property type="match status" value="1"/>
</dbReference>
<keyword evidence="1" id="KW-0805">Transcription regulation</keyword>
<name>A0A840LAX2_9BURK</name>
<accession>A0A840LAX2</accession>
<dbReference type="PROSITE" id="PS50042">
    <property type="entry name" value="CNMP_BINDING_3"/>
    <property type="match status" value="1"/>
</dbReference>
<dbReference type="InterPro" id="IPR014710">
    <property type="entry name" value="RmlC-like_jellyroll"/>
</dbReference>
<dbReference type="Pfam" id="PF00027">
    <property type="entry name" value="cNMP_binding"/>
    <property type="match status" value="1"/>
</dbReference>
<dbReference type="SUPFAM" id="SSF51206">
    <property type="entry name" value="cAMP-binding domain-like"/>
    <property type="match status" value="1"/>
</dbReference>
<comment type="caution">
    <text evidence="5">The sequence shown here is derived from an EMBL/GenBank/DDBJ whole genome shotgun (WGS) entry which is preliminary data.</text>
</comment>
<evidence type="ECO:0000256" key="2">
    <source>
        <dbReference type="ARBA" id="ARBA00023125"/>
    </source>
</evidence>
<sequence>MPADFTSAATEENWQPLRQVLAHNFPDLALPEALLRQAGRLIPSRRLNRGRSLFGQGQATRAFYAVLEGEVEARFTGLDGTVSVLELLQPLQLFGLAAFVTERAQLYEALARQPSRVLLIGPEAYALLMDEWPGFARALMRHFAQRFEGNLRLLEAARHHSAAERFRLALQQLAAQRALPAKAAGEWLGLRATQAELAALANLSRQTVNQLLAQAEAQGQLRRSYGRLWLKPV</sequence>
<reference evidence="5 6" key="1">
    <citation type="submission" date="2020-08" db="EMBL/GenBank/DDBJ databases">
        <title>Functional genomics of gut bacteria from endangered species of beetles.</title>
        <authorList>
            <person name="Carlos-Shanley C."/>
        </authorList>
    </citation>
    <scope>NUCLEOTIDE SEQUENCE [LARGE SCALE GENOMIC DNA]</scope>
    <source>
        <strain evidence="5 6">S00239</strain>
    </source>
</reference>
<dbReference type="PANTHER" id="PTHR24567:SF74">
    <property type="entry name" value="HTH-TYPE TRANSCRIPTIONAL REGULATOR ARCR"/>
    <property type="match status" value="1"/>
</dbReference>
<dbReference type="GO" id="GO:0003700">
    <property type="term" value="F:DNA-binding transcription factor activity"/>
    <property type="evidence" value="ECO:0007669"/>
    <property type="project" value="TreeGrafter"/>
</dbReference>
<dbReference type="SUPFAM" id="SSF46785">
    <property type="entry name" value="Winged helix' DNA-binding domain"/>
    <property type="match status" value="1"/>
</dbReference>
<evidence type="ECO:0000256" key="3">
    <source>
        <dbReference type="ARBA" id="ARBA00023163"/>
    </source>
</evidence>
<dbReference type="AlphaFoldDB" id="A0A840LAX2"/>
<evidence type="ECO:0000313" key="6">
    <source>
        <dbReference type="Proteomes" id="UP000562027"/>
    </source>
</evidence>
<dbReference type="Gene3D" id="2.60.120.10">
    <property type="entry name" value="Jelly Rolls"/>
    <property type="match status" value="1"/>
</dbReference>
<proteinExistence type="predicted"/>
<feature type="domain" description="Cyclic nucleotide-binding" evidence="4">
    <location>
        <begin position="30"/>
        <end position="146"/>
    </location>
</feature>
<dbReference type="Pfam" id="PF13545">
    <property type="entry name" value="HTH_Crp_2"/>
    <property type="match status" value="1"/>
</dbReference>
<dbReference type="InterPro" id="IPR018490">
    <property type="entry name" value="cNMP-bd_dom_sf"/>
</dbReference>
<organism evidence="5 6">
    <name type="scientific">Roseateles oligotrophus</name>
    <dbReference type="NCBI Taxonomy" id="1769250"/>
    <lineage>
        <taxon>Bacteria</taxon>
        <taxon>Pseudomonadati</taxon>
        <taxon>Pseudomonadota</taxon>
        <taxon>Betaproteobacteria</taxon>
        <taxon>Burkholderiales</taxon>
        <taxon>Sphaerotilaceae</taxon>
        <taxon>Roseateles</taxon>
    </lineage>
</organism>
<dbReference type="InterPro" id="IPR000595">
    <property type="entry name" value="cNMP-bd_dom"/>
</dbReference>
<dbReference type="SMART" id="SM00100">
    <property type="entry name" value="cNMP"/>
    <property type="match status" value="1"/>
</dbReference>
<keyword evidence="3" id="KW-0804">Transcription</keyword>
<evidence type="ECO:0000313" key="5">
    <source>
        <dbReference type="EMBL" id="MBB4843348.1"/>
    </source>
</evidence>
<dbReference type="InterPro" id="IPR050397">
    <property type="entry name" value="Env_Response_Regulators"/>
</dbReference>
<keyword evidence="6" id="KW-1185">Reference proteome</keyword>
<evidence type="ECO:0000256" key="1">
    <source>
        <dbReference type="ARBA" id="ARBA00023015"/>
    </source>
</evidence>
<dbReference type="CDD" id="cd00038">
    <property type="entry name" value="CAP_ED"/>
    <property type="match status" value="1"/>
</dbReference>
<dbReference type="Proteomes" id="UP000562027">
    <property type="component" value="Unassembled WGS sequence"/>
</dbReference>
<keyword evidence="2" id="KW-0238">DNA-binding</keyword>
<dbReference type="InterPro" id="IPR036390">
    <property type="entry name" value="WH_DNA-bd_sf"/>
</dbReference>
<evidence type="ECO:0000259" key="4">
    <source>
        <dbReference type="PROSITE" id="PS50042"/>
    </source>
</evidence>
<dbReference type="RefSeq" id="WP_184298515.1">
    <property type="nucleotide sequence ID" value="NZ_JACHLP010000003.1"/>
</dbReference>